<name>A0ABR5QH38_9GAMM</name>
<reference evidence="1 2" key="1">
    <citation type="submission" date="2015-11" db="EMBL/GenBank/DDBJ databases">
        <title>Genomic analysis of 38 Legionella species identifies large and diverse effector repertoires.</title>
        <authorList>
            <person name="Burstein D."/>
            <person name="Amaro F."/>
            <person name="Zusman T."/>
            <person name="Lifshitz Z."/>
            <person name="Cohen O."/>
            <person name="Gilbert J.A."/>
            <person name="Pupko T."/>
            <person name="Shuman H.A."/>
            <person name="Segal G."/>
        </authorList>
    </citation>
    <scope>NUCLEOTIDE SEQUENCE [LARGE SCALE GENOMIC DNA]</scope>
    <source>
        <strain evidence="1 2">CDC#1407-AL-14</strain>
    </source>
</reference>
<comment type="caution">
    <text evidence="1">The sequence shown here is derived from an EMBL/GenBank/DDBJ whole genome shotgun (WGS) entry which is preliminary data.</text>
</comment>
<dbReference type="Proteomes" id="UP000054735">
    <property type="component" value="Unassembled WGS sequence"/>
</dbReference>
<sequence length="287" mass="31410">MKSTNQFVSSASVNTITRSQNPGTWYTLGRFECIEFSGSRQKNTLESYMKKIVGILAFSLLNHAALACGCQEQAPLDKVVFQVSAKQWVTTQSALLTVNVNATLNNADLVKARADIMSNLSKIAAGDWHLTQFDRSQDSSGLEKLFVAAQVRVPQTNLTDIYQLAKDVSKPGATYTINGVDFTPSLEEVQTVKSQLRDKLYQLVNDELGRMNKVYTSQQYTVNNLYVVEGDNPVPVQPRAYQAKEMNTMVMGAAAAPLTVSNELIMSAVVEAGSNRPVKVCNAASNP</sequence>
<dbReference type="EMBL" id="LNXT01000048">
    <property type="protein sequence ID" value="KTC68064.1"/>
    <property type="molecule type" value="Genomic_DNA"/>
</dbReference>
<accession>A0ABR5QH38</accession>
<gene>
    <name evidence="1" type="ORF">Lbir_2666</name>
</gene>
<protein>
    <recommendedName>
        <fullName evidence="3">DUF541 domain-containing protein</fullName>
    </recommendedName>
</protein>
<evidence type="ECO:0008006" key="3">
    <source>
        <dbReference type="Google" id="ProtNLM"/>
    </source>
</evidence>
<evidence type="ECO:0000313" key="1">
    <source>
        <dbReference type="EMBL" id="KTC68064.1"/>
    </source>
</evidence>
<keyword evidence="2" id="KW-1185">Reference proteome</keyword>
<proteinExistence type="predicted"/>
<evidence type="ECO:0000313" key="2">
    <source>
        <dbReference type="Proteomes" id="UP000054735"/>
    </source>
</evidence>
<organism evidence="1 2">
    <name type="scientific">Legionella birminghamensis</name>
    <dbReference type="NCBI Taxonomy" id="28083"/>
    <lineage>
        <taxon>Bacteria</taxon>
        <taxon>Pseudomonadati</taxon>
        <taxon>Pseudomonadota</taxon>
        <taxon>Gammaproteobacteria</taxon>
        <taxon>Legionellales</taxon>
        <taxon>Legionellaceae</taxon>
        <taxon>Legionella</taxon>
    </lineage>
</organism>